<feature type="region of interest" description="Disordered" evidence="9">
    <location>
        <begin position="202"/>
        <end position="232"/>
    </location>
</feature>
<dbReference type="Gene3D" id="4.10.320.10">
    <property type="entry name" value="E3-binding domain"/>
    <property type="match status" value="1"/>
</dbReference>
<evidence type="ECO:0000256" key="4">
    <source>
        <dbReference type="ARBA" id="ARBA00022823"/>
    </source>
</evidence>
<dbReference type="SUPFAM" id="SSF47005">
    <property type="entry name" value="Peripheral subunit-binding domain of 2-oxo acid dehydrogenase complex"/>
    <property type="match status" value="1"/>
</dbReference>
<evidence type="ECO:0000256" key="7">
    <source>
        <dbReference type="ARBA" id="ARBA00048370"/>
    </source>
</evidence>
<dbReference type="SUPFAM" id="SSF52777">
    <property type="entry name" value="CoA-dependent acyltransferases"/>
    <property type="match status" value="1"/>
</dbReference>
<keyword evidence="12" id="KW-0670">Pyruvate</keyword>
<evidence type="ECO:0000256" key="2">
    <source>
        <dbReference type="ARBA" id="ARBA00011484"/>
    </source>
</evidence>
<dbReference type="Pfam" id="PF00198">
    <property type="entry name" value="2-oxoacid_dh"/>
    <property type="match status" value="1"/>
</dbReference>
<feature type="domain" description="Lipoyl-binding" evidence="10">
    <location>
        <begin position="2"/>
        <end position="78"/>
    </location>
</feature>
<feature type="region of interest" description="Disordered" evidence="9">
    <location>
        <begin position="140"/>
        <end position="159"/>
    </location>
</feature>
<comment type="caution">
    <text evidence="12">The sequence shown here is derived from an EMBL/GenBank/DDBJ whole genome shotgun (WGS) entry which is preliminary data.</text>
</comment>
<dbReference type="Proteomes" id="UP001593940">
    <property type="component" value="Unassembled WGS sequence"/>
</dbReference>
<feature type="domain" description="Peripheral subunit-binding (PSBD)" evidence="11">
    <location>
        <begin position="163"/>
        <end position="200"/>
    </location>
</feature>
<feature type="compositionally biased region" description="Low complexity" evidence="9">
    <location>
        <begin position="206"/>
        <end position="227"/>
    </location>
</feature>
<sequence length="478" mass="49231">MPINILMPALSPTMEKGNLAKWLKKEGDSVKSGDVIAEIETDKATMEVEAVDEGILAKIVVPEGTADVPVNELIALIAAEGEDPKSVTAPASGGGAAAPAPKAEAAAAPAAPAAAPQPQANTVQGDPNAHMSYARVDQAPEGPATAAKPNGAGQPQASGNRVFASPLAKRIAREAGVDIASIQGSGPHGRVVEKDVRAALQGGGTKPAAAPATAAPTPAPAGKPAAPQLAQSMGADQVKAMFEAGSYEEVPLDGMRKTIAKRLVESKQTVPHFYLSLDCELDALMALREQINAAAGKDKDGKPAYKLSVNDFVIKALAIALQRVPAANAVWAEDRILKMKHSDVGVAVAIEGGLFTPVVRKAEQKTLTAISAEVKDMAGRARNRRLKPEEYTGGSTAVSNLGMYGIKDFQAVINPPHGTILAVGAGEQRVVVKNGAPAVVQAMTVTLSCDHRVVDGALGAELLAAFKQLIESPMGMLV</sequence>
<dbReference type="InterPro" id="IPR003016">
    <property type="entry name" value="2-oxoA_DH_lipoyl-BS"/>
</dbReference>
<evidence type="ECO:0000256" key="8">
    <source>
        <dbReference type="RuleBase" id="RU361137"/>
    </source>
</evidence>
<evidence type="ECO:0000256" key="3">
    <source>
        <dbReference type="ARBA" id="ARBA00022679"/>
    </source>
</evidence>
<dbReference type="InterPro" id="IPR004167">
    <property type="entry name" value="PSBD"/>
</dbReference>
<dbReference type="Pfam" id="PF00364">
    <property type="entry name" value="Biotin_lipoyl"/>
    <property type="match status" value="1"/>
</dbReference>
<dbReference type="PROSITE" id="PS50968">
    <property type="entry name" value="BIOTINYL_LIPOYL"/>
    <property type="match status" value="1"/>
</dbReference>
<comment type="subunit">
    <text evidence="2">Forms a 24-polypeptide structural core with octahedral symmetry.</text>
</comment>
<comment type="function">
    <text evidence="6">The pyruvate dehydrogenase complex catalyzes the overall conversion of pyruvate to acetyl-CoA and CO(2). It contains multiple copies of three enzymatic components: pyruvate dehydrogenase (E1), dihydrolipoamide acetyltransferase (E2) and lipoamide dehydrogenase (E3).</text>
</comment>
<dbReference type="InterPro" id="IPR000089">
    <property type="entry name" value="Biotin_lipoyl"/>
</dbReference>
<dbReference type="InterPro" id="IPR011053">
    <property type="entry name" value="Single_hybrid_motif"/>
</dbReference>
<dbReference type="InterPro" id="IPR045257">
    <property type="entry name" value="E2/Pdx1"/>
</dbReference>
<evidence type="ECO:0000256" key="6">
    <source>
        <dbReference type="ARBA" id="ARBA00025211"/>
    </source>
</evidence>
<dbReference type="RefSeq" id="WP_203272444.1">
    <property type="nucleotide sequence ID" value="NZ_JAFBID010000024.1"/>
</dbReference>
<gene>
    <name evidence="12" type="ORF">ACETIH_01000</name>
</gene>
<dbReference type="CDD" id="cd06849">
    <property type="entry name" value="lipoyl_domain"/>
    <property type="match status" value="1"/>
</dbReference>
<dbReference type="InterPro" id="IPR006257">
    <property type="entry name" value="LAT1"/>
</dbReference>
<dbReference type="SUPFAM" id="SSF51230">
    <property type="entry name" value="Single hybrid motif"/>
    <property type="match status" value="1"/>
</dbReference>
<keyword evidence="5 8" id="KW-0012">Acyltransferase</keyword>
<dbReference type="PROSITE" id="PS00189">
    <property type="entry name" value="LIPOYL"/>
    <property type="match status" value="1"/>
</dbReference>
<dbReference type="InterPro" id="IPR036625">
    <property type="entry name" value="E3-bd_dom_sf"/>
</dbReference>
<evidence type="ECO:0000256" key="5">
    <source>
        <dbReference type="ARBA" id="ARBA00023315"/>
    </source>
</evidence>
<dbReference type="Gene3D" id="3.30.559.10">
    <property type="entry name" value="Chloramphenicol acetyltransferase-like domain"/>
    <property type="match status" value="1"/>
</dbReference>
<dbReference type="Gene3D" id="2.40.50.100">
    <property type="match status" value="1"/>
</dbReference>
<dbReference type="EC" id="2.3.1.12" evidence="8"/>
<keyword evidence="3 8" id="KW-0808">Transferase</keyword>
<dbReference type="InterPro" id="IPR001078">
    <property type="entry name" value="2-oxoacid_DH_actylTfrase"/>
</dbReference>
<dbReference type="Pfam" id="PF02817">
    <property type="entry name" value="E3_binding"/>
    <property type="match status" value="1"/>
</dbReference>
<accession>A0ABV6Y257</accession>
<evidence type="ECO:0000313" key="12">
    <source>
        <dbReference type="EMBL" id="MFC1455343.1"/>
    </source>
</evidence>
<comment type="cofactor">
    <cofactor evidence="8">
        <name>(R)-lipoate</name>
        <dbReference type="ChEBI" id="CHEBI:83088"/>
    </cofactor>
    <text evidence="8">Binds 1 lipoyl cofactor covalently.</text>
</comment>
<dbReference type="EMBL" id="JBHOMY010000002">
    <property type="protein sequence ID" value="MFC1455343.1"/>
    <property type="molecule type" value="Genomic_DNA"/>
</dbReference>
<name>A0ABV6Y257_9HYPH</name>
<feature type="region of interest" description="Disordered" evidence="9">
    <location>
        <begin position="84"/>
        <end position="127"/>
    </location>
</feature>
<evidence type="ECO:0000256" key="9">
    <source>
        <dbReference type="SAM" id="MobiDB-lite"/>
    </source>
</evidence>
<keyword evidence="13" id="KW-1185">Reference proteome</keyword>
<evidence type="ECO:0000256" key="1">
    <source>
        <dbReference type="ARBA" id="ARBA00007317"/>
    </source>
</evidence>
<dbReference type="PANTHER" id="PTHR23151">
    <property type="entry name" value="DIHYDROLIPOAMIDE ACETYL/SUCCINYL-TRANSFERASE-RELATED"/>
    <property type="match status" value="1"/>
</dbReference>
<dbReference type="PANTHER" id="PTHR23151:SF90">
    <property type="entry name" value="DIHYDROLIPOYLLYSINE-RESIDUE ACETYLTRANSFERASE COMPONENT OF PYRUVATE DEHYDROGENASE COMPLEX, MITOCHONDRIAL-RELATED"/>
    <property type="match status" value="1"/>
</dbReference>
<evidence type="ECO:0000313" key="13">
    <source>
        <dbReference type="Proteomes" id="UP001593940"/>
    </source>
</evidence>
<keyword evidence="4 8" id="KW-0450">Lipoyl</keyword>
<dbReference type="NCBIfam" id="TIGR01349">
    <property type="entry name" value="PDHac_trf_mito"/>
    <property type="match status" value="1"/>
</dbReference>
<protein>
    <recommendedName>
        <fullName evidence="8">Acetyltransferase component of pyruvate dehydrogenase complex</fullName>
        <ecNumber evidence="8">2.3.1.12</ecNumber>
    </recommendedName>
</protein>
<evidence type="ECO:0000259" key="11">
    <source>
        <dbReference type="PROSITE" id="PS51826"/>
    </source>
</evidence>
<dbReference type="PROSITE" id="PS51826">
    <property type="entry name" value="PSBD"/>
    <property type="match status" value="1"/>
</dbReference>
<reference evidence="12 13" key="1">
    <citation type="submission" date="2024-09" db="EMBL/GenBank/DDBJ databases">
        <title>Nodulacao em especies de Leguminosae Basais da Amazonia e Caracterizacao dos Rizobios e Bacterias Associadas aos Nodulos.</title>
        <authorList>
            <person name="Jambeiro I.C.A."/>
            <person name="Lopes I.S."/>
            <person name="Aguiar E.R.G.R."/>
            <person name="Santos A.F.J."/>
            <person name="Dos Santos J.M.F."/>
            <person name="Gross E."/>
        </authorList>
    </citation>
    <scope>NUCLEOTIDE SEQUENCE [LARGE SCALE GENOMIC DNA]</scope>
    <source>
        <strain evidence="12 13">BRUESC1165</strain>
    </source>
</reference>
<organism evidence="12 13">
    <name type="scientific">Microvirga arabica</name>
    <dbReference type="NCBI Taxonomy" id="1128671"/>
    <lineage>
        <taxon>Bacteria</taxon>
        <taxon>Pseudomonadati</taxon>
        <taxon>Pseudomonadota</taxon>
        <taxon>Alphaproteobacteria</taxon>
        <taxon>Hyphomicrobiales</taxon>
        <taxon>Methylobacteriaceae</taxon>
        <taxon>Microvirga</taxon>
    </lineage>
</organism>
<comment type="catalytic activity">
    <reaction evidence="7 8">
        <text>N(6)-[(R)-dihydrolipoyl]-L-lysyl-[protein] + acetyl-CoA = N(6)-[(R)-S(8)-acetyldihydrolipoyl]-L-lysyl-[protein] + CoA</text>
        <dbReference type="Rhea" id="RHEA:17017"/>
        <dbReference type="Rhea" id="RHEA-COMP:10475"/>
        <dbReference type="Rhea" id="RHEA-COMP:10478"/>
        <dbReference type="ChEBI" id="CHEBI:57287"/>
        <dbReference type="ChEBI" id="CHEBI:57288"/>
        <dbReference type="ChEBI" id="CHEBI:83100"/>
        <dbReference type="ChEBI" id="CHEBI:83111"/>
        <dbReference type="EC" id="2.3.1.12"/>
    </reaction>
</comment>
<evidence type="ECO:0000259" key="10">
    <source>
        <dbReference type="PROSITE" id="PS50968"/>
    </source>
</evidence>
<dbReference type="InterPro" id="IPR023213">
    <property type="entry name" value="CAT-like_dom_sf"/>
</dbReference>
<dbReference type="GO" id="GO:0004742">
    <property type="term" value="F:dihydrolipoyllysine-residue acetyltransferase activity"/>
    <property type="evidence" value="ECO:0007669"/>
    <property type="project" value="UniProtKB-EC"/>
</dbReference>
<comment type="similarity">
    <text evidence="1 8">Belongs to the 2-oxoacid dehydrogenase family.</text>
</comment>
<feature type="compositionally biased region" description="Low complexity" evidence="9">
    <location>
        <begin position="97"/>
        <end position="120"/>
    </location>
</feature>
<proteinExistence type="inferred from homology"/>